<feature type="region of interest" description="Disordered" evidence="1">
    <location>
        <begin position="37"/>
        <end position="100"/>
    </location>
</feature>
<feature type="compositionally biased region" description="Polar residues" evidence="1">
    <location>
        <begin position="961"/>
        <end position="985"/>
    </location>
</feature>
<feature type="compositionally biased region" description="Basic and acidic residues" evidence="1">
    <location>
        <begin position="743"/>
        <end position="761"/>
    </location>
</feature>
<proteinExistence type="predicted"/>
<feature type="compositionally biased region" description="Basic residues" evidence="1">
    <location>
        <begin position="497"/>
        <end position="506"/>
    </location>
</feature>
<feature type="compositionally biased region" description="Polar residues" evidence="1">
    <location>
        <begin position="993"/>
        <end position="1009"/>
    </location>
</feature>
<accession>A0AAF0JDV8</accession>
<feature type="compositionally biased region" description="Polar residues" evidence="1">
    <location>
        <begin position="856"/>
        <end position="871"/>
    </location>
</feature>
<dbReference type="Proteomes" id="UP001214628">
    <property type="component" value="Chromosome 1"/>
</dbReference>
<name>A0AAF0JDV8_9BASI</name>
<dbReference type="EMBL" id="CP118375">
    <property type="protein sequence ID" value="WFD42779.1"/>
    <property type="molecule type" value="Genomic_DNA"/>
</dbReference>
<keyword evidence="3" id="KW-1185">Reference proteome</keyword>
<feature type="compositionally biased region" description="Polar residues" evidence="1">
    <location>
        <begin position="784"/>
        <end position="810"/>
    </location>
</feature>
<feature type="compositionally biased region" description="Low complexity" evidence="1">
    <location>
        <begin position="812"/>
        <end position="825"/>
    </location>
</feature>
<feature type="compositionally biased region" description="Low complexity" evidence="1">
    <location>
        <begin position="574"/>
        <end position="589"/>
    </location>
</feature>
<feature type="compositionally biased region" description="Polar residues" evidence="1">
    <location>
        <begin position="722"/>
        <end position="742"/>
    </location>
</feature>
<evidence type="ECO:0000313" key="2">
    <source>
        <dbReference type="EMBL" id="WFD42779.1"/>
    </source>
</evidence>
<feature type="compositionally biased region" description="Low complexity" evidence="1">
    <location>
        <begin position="634"/>
        <end position="663"/>
    </location>
</feature>
<feature type="compositionally biased region" description="Polar residues" evidence="1">
    <location>
        <begin position="882"/>
        <end position="912"/>
    </location>
</feature>
<feature type="compositionally biased region" description="Polar residues" evidence="1">
    <location>
        <begin position="837"/>
        <end position="847"/>
    </location>
</feature>
<feature type="compositionally biased region" description="Basic and acidic residues" evidence="1">
    <location>
        <begin position="47"/>
        <end position="59"/>
    </location>
</feature>
<feature type="compositionally biased region" description="Low complexity" evidence="1">
    <location>
        <begin position="1259"/>
        <end position="1282"/>
    </location>
</feature>
<evidence type="ECO:0000313" key="3">
    <source>
        <dbReference type="Proteomes" id="UP001214628"/>
    </source>
</evidence>
<feature type="compositionally biased region" description="Low complexity" evidence="1">
    <location>
        <begin position="1167"/>
        <end position="1211"/>
    </location>
</feature>
<feature type="compositionally biased region" description="Basic and acidic residues" evidence="1">
    <location>
        <begin position="165"/>
        <end position="175"/>
    </location>
</feature>
<sequence>MELADKAPMQKDSPTNTPKRSGLLRSLSSRILGAVSWSSPRQSVLPTHDEPTPSKRARIEAGVLEKAPQNPQSRMVSSRSSFDVPRSPFSASTVTPDRHALFARAATPNAFRSRGQLTPIHARALQNTTEHSSSGTLNDSTIPRSSWSSLNLGPKQTASLSTRPSLREWMPKRAPEPSTAYQANETFHPSASDNSILGKRDPSTAEPDQDDAHADQQPSARKRQMAWDPSIGFVDVNELEQKRRKPAPPQNEAERILRALESMRTPLGDARREGMFRSQSMPSWHTSSISVPLPSAAKKDTLAAPLPASPSRTIAPHSRSLQRVRQLRQSQQAQAPSMRSKLRNSVQPQDSYDSSYYHDHSDSLVVRGSRLSEDEIEDDLKEYDDDQMREEELLRPEAEVPVRRSTRQSSKAKKSSKPSSKKKPSSISQSDTNKELNHKDVQPDQKPALIPTEPEKRQSIKAQEAQPAKLNSIPQDNFEIQYNDSPDRKKSVLRQGAPKKNRRHAPSGRITAPDEDDEDDMPRADELQKIKLPSELFSNQFAFGKQSQAADQSTKNNNEATPQALSAKPPSGITPSFSFTKPSSSDESSLLNRISGPSEHSTTPAKQPAHGSTIFGLQTSAPASSSSNTKPVEADANAKASANANAPSAASFFGTPPSTTTSSLQIQKNQGPVPNFFGKSKPAQTSSEDASTSTPQSASQFVVSESAKKPTSGLGLAAGFQFQPTGQMSSSEASITGPQATDNTHKTQSADHIAEAGKADSDSTGTEASSVKNPALPFAFGAKPTTSEWVAPTENKSTSAFSNNLTTEQPKPSMFSFGSTSSPSSADAKTTKDAEQVDTQPSNASTEANKRPAFSFGSSTQPTAFGTSSGNAAAPSKPAFSFGQSTTSFGNTPSSAEANTKQDTKPSFSFAQTAEKDADKKRVRDDEEVAPKRAALNASAEPFSLPNPNEKPSEKPAFGASAQSGPNTSSSTKPLFSFQKPATESSDAKKSTGAPSFQFQPANAISSPASEKPAFGFGKPTESNSQSVKPSFSFGQSTGKETSSARQEDSTKPADAPKPVFQFGQPSSTASSTSSLDGSVGGNPSLAASSLSDPKPMSASFTFGAAQEPSSSAAAPSQAQAGAPVSSTTSFSFTKPNASQPSFSFGSAPNSQAPSPTPAFGFGGNATPGASNSASPAPSTFSFGASSNPSSGPSTSAPAPTPAPFTFGSTSNGNTANTQPGPNFAFGADTSNAAPSGSVPSSSPFQFGAGTPTQSGLPASSSFAFNAASTGAGPGAGANVNPAPAPNVPTPFAFGAPAASQPSSPAPFAFGTPPPGAQAGGTENLFNMGTSPAPSGRQIKPLRQPRRRN</sequence>
<feature type="compositionally biased region" description="Basic and acidic residues" evidence="1">
    <location>
        <begin position="390"/>
        <end position="402"/>
    </location>
</feature>
<feature type="compositionally biased region" description="Acidic residues" evidence="1">
    <location>
        <begin position="375"/>
        <end position="389"/>
    </location>
</feature>
<feature type="compositionally biased region" description="Polar residues" evidence="1">
    <location>
        <begin position="179"/>
        <end position="195"/>
    </location>
</feature>
<feature type="compositionally biased region" description="Low complexity" evidence="1">
    <location>
        <begin position="1235"/>
        <end position="1244"/>
    </location>
</feature>
<feature type="region of interest" description="Disordered" evidence="1">
    <location>
        <begin position="127"/>
        <end position="253"/>
    </location>
</feature>
<organism evidence="2 3">
    <name type="scientific">Malassezia psittaci</name>
    <dbReference type="NCBI Taxonomy" id="1821823"/>
    <lineage>
        <taxon>Eukaryota</taxon>
        <taxon>Fungi</taxon>
        <taxon>Dikarya</taxon>
        <taxon>Basidiomycota</taxon>
        <taxon>Ustilaginomycotina</taxon>
        <taxon>Malasseziomycetes</taxon>
        <taxon>Malasseziales</taxon>
        <taxon>Malasseziaceae</taxon>
        <taxon>Malassezia</taxon>
    </lineage>
</organism>
<protein>
    <submittedName>
        <fullName evidence="2">Uncharacterized protein</fullName>
    </submittedName>
</protein>
<feature type="compositionally biased region" description="Polar residues" evidence="1">
    <location>
        <begin position="1324"/>
        <end position="1333"/>
    </location>
</feature>
<feature type="compositionally biased region" description="Basic and acidic residues" evidence="1">
    <location>
        <begin position="432"/>
        <end position="443"/>
    </location>
</feature>
<feature type="compositionally biased region" description="Low complexity" evidence="1">
    <location>
        <begin position="327"/>
        <end position="337"/>
    </location>
</feature>
<feature type="compositionally biased region" description="Polar residues" evidence="1">
    <location>
        <begin position="1212"/>
        <end position="1221"/>
    </location>
</feature>
<feature type="region of interest" description="Disordered" evidence="1">
    <location>
        <begin position="375"/>
        <end position="1349"/>
    </location>
</feature>
<reference evidence="2" key="1">
    <citation type="submission" date="2023-02" db="EMBL/GenBank/DDBJ databases">
        <title>Mating type loci evolution in Malassezia.</title>
        <authorList>
            <person name="Coelho M.A."/>
        </authorList>
    </citation>
    <scope>NUCLEOTIDE SEQUENCE</scope>
    <source>
        <strain evidence="2">CBS 14136</strain>
    </source>
</reference>
<feature type="compositionally biased region" description="Polar residues" evidence="1">
    <location>
        <begin position="127"/>
        <end position="164"/>
    </location>
</feature>
<feature type="compositionally biased region" description="Polar residues" evidence="1">
    <location>
        <begin position="1128"/>
        <end position="1154"/>
    </location>
</feature>
<feature type="compositionally biased region" description="Polar residues" evidence="1">
    <location>
        <begin position="536"/>
        <end position="564"/>
    </location>
</feature>
<feature type="region of interest" description="Disordered" evidence="1">
    <location>
        <begin position="301"/>
        <end position="360"/>
    </location>
</feature>
<feature type="compositionally biased region" description="Polar residues" evidence="1">
    <location>
        <begin position="1021"/>
        <end position="1045"/>
    </location>
</feature>
<feature type="compositionally biased region" description="Polar residues" evidence="1">
    <location>
        <begin position="762"/>
        <end position="772"/>
    </location>
</feature>
<feature type="compositionally biased region" description="Low complexity" evidence="1">
    <location>
        <begin position="1290"/>
        <end position="1311"/>
    </location>
</feature>
<feature type="compositionally biased region" description="Basic residues" evidence="1">
    <location>
        <begin position="404"/>
        <end position="424"/>
    </location>
</feature>
<gene>
    <name evidence="2" type="ORF">MPSI1_001429</name>
</gene>
<feature type="compositionally biased region" description="Polar residues" evidence="1">
    <location>
        <begin position="615"/>
        <end position="630"/>
    </location>
</feature>
<evidence type="ECO:0000256" key="1">
    <source>
        <dbReference type="SAM" id="MobiDB-lite"/>
    </source>
</evidence>
<feature type="compositionally biased region" description="Basic and acidic residues" evidence="1">
    <location>
        <begin position="914"/>
        <end position="931"/>
    </location>
</feature>
<feature type="region of interest" description="Disordered" evidence="1">
    <location>
        <begin position="1"/>
        <end position="24"/>
    </location>
</feature>
<feature type="compositionally biased region" description="Low complexity" evidence="1">
    <location>
        <begin position="1105"/>
        <end position="1127"/>
    </location>
</feature>
<feature type="compositionally biased region" description="Polar residues" evidence="1">
    <location>
        <begin position="682"/>
        <end position="703"/>
    </location>
</feature>
<feature type="compositionally biased region" description="Polar residues" evidence="1">
    <location>
        <begin position="69"/>
        <end position="81"/>
    </location>
</feature>
<feature type="compositionally biased region" description="Polar residues" evidence="1">
    <location>
        <begin position="472"/>
        <end position="484"/>
    </location>
</feature>